<keyword evidence="1" id="KW-0732">Signal</keyword>
<dbReference type="GO" id="GO:0005975">
    <property type="term" value="P:carbohydrate metabolic process"/>
    <property type="evidence" value="ECO:0007669"/>
    <property type="project" value="InterPro"/>
</dbReference>
<dbReference type="InterPro" id="IPR035396">
    <property type="entry name" value="Bac_rhamnosid6H"/>
</dbReference>
<dbReference type="RefSeq" id="WP_099107863.1">
    <property type="nucleotide sequence ID" value="NZ_JAATJF010000001.1"/>
</dbReference>
<organism evidence="3 4">
    <name type="scientific">Neolewinella marina</name>
    <dbReference type="NCBI Taxonomy" id="438751"/>
    <lineage>
        <taxon>Bacteria</taxon>
        <taxon>Pseudomonadati</taxon>
        <taxon>Bacteroidota</taxon>
        <taxon>Saprospiria</taxon>
        <taxon>Saprospirales</taxon>
        <taxon>Lewinellaceae</taxon>
        <taxon>Neolewinella</taxon>
    </lineage>
</organism>
<protein>
    <submittedName>
        <fullName evidence="3">Alpha-rhamnosidase</fullName>
    </submittedName>
</protein>
<dbReference type="PANTHER" id="PTHR34987:SF2">
    <property type="entry name" value="B, PUTATIVE (AFU_ORTHOLOGUE AFUA_7G05040)-RELATED"/>
    <property type="match status" value="1"/>
</dbReference>
<dbReference type="SUPFAM" id="SSF48208">
    <property type="entry name" value="Six-hairpin glycosidases"/>
    <property type="match status" value="1"/>
</dbReference>
<name>A0A2G0CAW8_9BACT</name>
<feature type="domain" description="Alpha-L-rhamnosidase six-hairpin glycosidase" evidence="2">
    <location>
        <begin position="390"/>
        <end position="715"/>
    </location>
</feature>
<gene>
    <name evidence="3" type="ORF">CGL56_17385</name>
</gene>
<reference evidence="3 4" key="1">
    <citation type="submission" date="2017-10" db="EMBL/GenBank/DDBJ databases">
        <title>The draft genome sequence of Lewinella marina KCTC 32374.</title>
        <authorList>
            <person name="Wang K."/>
        </authorList>
    </citation>
    <scope>NUCLEOTIDE SEQUENCE [LARGE SCALE GENOMIC DNA]</scope>
    <source>
        <strain evidence="3 4">MKG-38</strain>
    </source>
</reference>
<comment type="caution">
    <text evidence="3">The sequence shown here is derived from an EMBL/GenBank/DDBJ whole genome shotgun (WGS) entry which is preliminary data.</text>
</comment>
<dbReference type="SUPFAM" id="SSF49785">
    <property type="entry name" value="Galactose-binding domain-like"/>
    <property type="match status" value="1"/>
</dbReference>
<dbReference type="Gene3D" id="2.60.420.10">
    <property type="entry name" value="Maltose phosphorylase, domain 3"/>
    <property type="match status" value="1"/>
</dbReference>
<evidence type="ECO:0000256" key="1">
    <source>
        <dbReference type="SAM" id="SignalP"/>
    </source>
</evidence>
<dbReference type="Proteomes" id="UP000226437">
    <property type="component" value="Unassembled WGS sequence"/>
</dbReference>
<evidence type="ECO:0000313" key="3">
    <source>
        <dbReference type="EMBL" id="PHK97129.1"/>
    </source>
</evidence>
<dbReference type="Pfam" id="PF17389">
    <property type="entry name" value="Bac_rhamnosid6H"/>
    <property type="match status" value="1"/>
</dbReference>
<proteinExistence type="predicted"/>
<accession>A0A2G0CAW8</accession>
<dbReference type="InterPro" id="IPR012341">
    <property type="entry name" value="6hp_glycosidase-like_sf"/>
</dbReference>
<evidence type="ECO:0000259" key="2">
    <source>
        <dbReference type="Pfam" id="PF17389"/>
    </source>
</evidence>
<dbReference type="Gene3D" id="2.60.120.260">
    <property type="entry name" value="Galactose-binding domain-like"/>
    <property type="match status" value="2"/>
</dbReference>
<dbReference type="InterPro" id="IPR008979">
    <property type="entry name" value="Galactose-bd-like_sf"/>
</dbReference>
<feature type="chain" id="PRO_5013834090" evidence="1">
    <location>
        <begin position="23"/>
        <end position="795"/>
    </location>
</feature>
<sequence>MRPTCLCCFLLLALLIPHRATAQKVAPEFLQQPWPAAWITQPTGDAEAYGVHYFGKRIELAAAVDSFPVFLSADNQYALFVNGELAARGPAKGDLDHWNYDRLDLAPFLQPGTNTLVARVWNAGDYRQEAQITYMTGLIVQGATPQSARVNTDTSWAYLQDDSFRPVPVSVYGPRPDMIGMYGYYVAGPGDWVEMARRVDPRTADPTSWVPARVVSYGVPRNSVGMDAREPWRLQPSLLPQMGRTAERFAAVRRASGVTPPAGFPARPVPLVVPPRTTATLLLDQSYLTNAYPTFTFRGGAGGRVVLTYAEALYEEDLRTKNNRNDIDGKVILGRQDSLFTDGSPRQVFTPLSYRTYRYVEVAIRTADDPLVIEDITAEAVGYPFERRARLTGADPAVEALLDVGWRTARLCAMDTYMDCPYWEQLQYIGDTRIQAMVTLYNTGDDRLVKNALNLMHQSRQPEGVTLSRYPTNIKQIIAPFSLWYVGMLRDYMMYGADREFVQEQLFGARQVMDYFAGFQAADGSLVNLPNWSFTDWVEEWPRGIPPMGPRGQSAILDLQLLLAYQNAEALERELGMAAFAEQYRNRAEQLATTIQAKYWNAGRGLYADTPEHDTYSQHANTLAILAGLVGEEEMPRLADRLLTGEGLSPASIYFRYYLHRALVRAGRGDDYLSWLDVWRTNLDLGLTTWAEDSNVAGARSDCHAWGSSPNVELYRTVLGIDSASPHFRTVRIEPHLGALRKIGGEMPHPAGTIAVDYDLDAGRATVTLPEGVTGEFIWEGTTTPLSGGTNAVAL</sequence>
<dbReference type="AlphaFoldDB" id="A0A2G0CAW8"/>
<dbReference type="Gene3D" id="1.50.10.10">
    <property type="match status" value="1"/>
</dbReference>
<evidence type="ECO:0000313" key="4">
    <source>
        <dbReference type="Proteomes" id="UP000226437"/>
    </source>
</evidence>
<feature type="signal peptide" evidence="1">
    <location>
        <begin position="1"/>
        <end position="22"/>
    </location>
</feature>
<dbReference type="PANTHER" id="PTHR34987">
    <property type="entry name" value="C, PUTATIVE (AFU_ORTHOLOGUE AFUA_3G02880)-RELATED"/>
    <property type="match status" value="1"/>
</dbReference>
<dbReference type="EMBL" id="PDLO01000012">
    <property type="protein sequence ID" value="PHK97129.1"/>
    <property type="molecule type" value="Genomic_DNA"/>
</dbReference>
<dbReference type="InterPro" id="IPR008928">
    <property type="entry name" value="6-hairpin_glycosidase_sf"/>
</dbReference>
<keyword evidence="4" id="KW-1185">Reference proteome</keyword>
<dbReference type="OrthoDB" id="9815108at2"/>